<evidence type="ECO:0000256" key="1">
    <source>
        <dbReference type="SAM" id="MobiDB-lite"/>
    </source>
</evidence>
<dbReference type="Proteomes" id="UP000002051">
    <property type="component" value="Chromosome 8"/>
</dbReference>
<reference evidence="2 4" key="1">
    <citation type="journal article" date="2011" name="Nature">
        <title>The Medicago genome provides insight into the evolution of rhizobial symbioses.</title>
        <authorList>
            <person name="Young N.D."/>
            <person name="Debelle F."/>
            <person name="Oldroyd G.E."/>
            <person name="Geurts R."/>
            <person name="Cannon S.B."/>
            <person name="Udvardi M.K."/>
            <person name="Benedito V.A."/>
            <person name="Mayer K.F."/>
            <person name="Gouzy J."/>
            <person name="Schoof H."/>
            <person name="Van de Peer Y."/>
            <person name="Proost S."/>
            <person name="Cook D.R."/>
            <person name="Meyers B.C."/>
            <person name="Spannagl M."/>
            <person name="Cheung F."/>
            <person name="De Mita S."/>
            <person name="Krishnakumar V."/>
            <person name="Gundlach H."/>
            <person name="Zhou S."/>
            <person name="Mudge J."/>
            <person name="Bharti A.K."/>
            <person name="Murray J.D."/>
            <person name="Naoumkina M.A."/>
            <person name="Rosen B."/>
            <person name="Silverstein K.A."/>
            <person name="Tang H."/>
            <person name="Rombauts S."/>
            <person name="Zhao P.X."/>
            <person name="Zhou P."/>
            <person name="Barbe V."/>
            <person name="Bardou P."/>
            <person name="Bechner M."/>
            <person name="Bellec A."/>
            <person name="Berger A."/>
            <person name="Berges H."/>
            <person name="Bidwell S."/>
            <person name="Bisseling T."/>
            <person name="Choisne N."/>
            <person name="Couloux A."/>
            <person name="Denny R."/>
            <person name="Deshpande S."/>
            <person name="Dai X."/>
            <person name="Doyle J.J."/>
            <person name="Dudez A.M."/>
            <person name="Farmer A.D."/>
            <person name="Fouteau S."/>
            <person name="Franken C."/>
            <person name="Gibelin C."/>
            <person name="Gish J."/>
            <person name="Goldstein S."/>
            <person name="Gonzalez A.J."/>
            <person name="Green P.J."/>
            <person name="Hallab A."/>
            <person name="Hartog M."/>
            <person name="Hua A."/>
            <person name="Humphray S.J."/>
            <person name="Jeong D.H."/>
            <person name="Jing Y."/>
            <person name="Jocker A."/>
            <person name="Kenton S.M."/>
            <person name="Kim D.J."/>
            <person name="Klee K."/>
            <person name="Lai H."/>
            <person name="Lang C."/>
            <person name="Lin S."/>
            <person name="Macmil S.L."/>
            <person name="Magdelenat G."/>
            <person name="Matthews L."/>
            <person name="McCorrison J."/>
            <person name="Monaghan E.L."/>
            <person name="Mun J.H."/>
            <person name="Najar F.Z."/>
            <person name="Nicholson C."/>
            <person name="Noirot C."/>
            <person name="O'Bleness M."/>
            <person name="Paule C.R."/>
            <person name="Poulain J."/>
            <person name="Prion F."/>
            <person name="Qin B."/>
            <person name="Qu C."/>
            <person name="Retzel E.F."/>
            <person name="Riddle C."/>
            <person name="Sallet E."/>
            <person name="Samain S."/>
            <person name="Samson N."/>
            <person name="Sanders I."/>
            <person name="Saurat O."/>
            <person name="Scarpelli C."/>
            <person name="Schiex T."/>
            <person name="Segurens B."/>
            <person name="Severin A.J."/>
            <person name="Sherrier D.J."/>
            <person name="Shi R."/>
            <person name="Sims S."/>
            <person name="Singer S.R."/>
            <person name="Sinharoy S."/>
            <person name="Sterck L."/>
            <person name="Viollet A."/>
            <person name="Wang B.B."/>
            <person name="Wang K."/>
            <person name="Wang M."/>
            <person name="Wang X."/>
            <person name="Warfsmann J."/>
            <person name="Weissenbach J."/>
            <person name="White D.D."/>
            <person name="White J.D."/>
            <person name="Wiley G.B."/>
            <person name="Wincker P."/>
            <person name="Xing Y."/>
            <person name="Yang L."/>
            <person name="Yao Z."/>
            <person name="Ying F."/>
            <person name="Zhai J."/>
            <person name="Zhou L."/>
            <person name="Zuber A."/>
            <person name="Denarie J."/>
            <person name="Dixon R.A."/>
            <person name="May G.D."/>
            <person name="Schwartz D.C."/>
            <person name="Rogers J."/>
            <person name="Quetier F."/>
            <person name="Town C.D."/>
            <person name="Roe B.A."/>
        </authorList>
    </citation>
    <scope>NUCLEOTIDE SEQUENCE [LARGE SCALE GENOMIC DNA]</scope>
    <source>
        <strain evidence="2">A17</strain>
        <strain evidence="3 4">cv. Jemalong A17</strain>
    </source>
</reference>
<keyword evidence="4" id="KW-1185">Reference proteome</keyword>
<accession>A0A072U671</accession>
<evidence type="ECO:0000313" key="2">
    <source>
        <dbReference type="EMBL" id="KEH21330.1"/>
    </source>
</evidence>
<dbReference type="EMBL" id="CM001224">
    <property type="protein sequence ID" value="KEH21330.1"/>
    <property type="molecule type" value="Genomic_DNA"/>
</dbReference>
<reference evidence="2 4" key="2">
    <citation type="journal article" date="2014" name="BMC Genomics">
        <title>An improved genome release (version Mt4.0) for the model legume Medicago truncatula.</title>
        <authorList>
            <person name="Tang H."/>
            <person name="Krishnakumar V."/>
            <person name="Bidwell S."/>
            <person name="Rosen B."/>
            <person name="Chan A."/>
            <person name="Zhou S."/>
            <person name="Gentzbittel L."/>
            <person name="Childs K.L."/>
            <person name="Yandell M."/>
            <person name="Gundlach H."/>
            <person name="Mayer K.F."/>
            <person name="Schwartz D.C."/>
            <person name="Town C.D."/>
        </authorList>
    </citation>
    <scope>GENOME REANNOTATION</scope>
    <source>
        <strain evidence="2">A17</strain>
        <strain evidence="3 4">cv. Jemalong A17</strain>
    </source>
</reference>
<name>A0A072U671_MEDTR</name>
<dbReference type="EnsemblPlants" id="KEH21330">
    <property type="protein sequence ID" value="KEH21330"/>
    <property type="gene ID" value="MTR_8g102375"/>
</dbReference>
<organism evidence="2 4">
    <name type="scientific">Medicago truncatula</name>
    <name type="common">Barrel medic</name>
    <name type="synonym">Medicago tribuloides</name>
    <dbReference type="NCBI Taxonomy" id="3880"/>
    <lineage>
        <taxon>Eukaryota</taxon>
        <taxon>Viridiplantae</taxon>
        <taxon>Streptophyta</taxon>
        <taxon>Embryophyta</taxon>
        <taxon>Tracheophyta</taxon>
        <taxon>Spermatophyta</taxon>
        <taxon>Magnoliopsida</taxon>
        <taxon>eudicotyledons</taxon>
        <taxon>Gunneridae</taxon>
        <taxon>Pentapetalae</taxon>
        <taxon>rosids</taxon>
        <taxon>fabids</taxon>
        <taxon>Fabales</taxon>
        <taxon>Fabaceae</taxon>
        <taxon>Papilionoideae</taxon>
        <taxon>50 kb inversion clade</taxon>
        <taxon>NPAAA clade</taxon>
        <taxon>Hologalegina</taxon>
        <taxon>IRL clade</taxon>
        <taxon>Trifolieae</taxon>
        <taxon>Medicago</taxon>
    </lineage>
</organism>
<dbReference type="AlphaFoldDB" id="A0A072U671"/>
<reference evidence="3" key="3">
    <citation type="submission" date="2015-04" db="UniProtKB">
        <authorList>
            <consortium name="EnsemblPlants"/>
        </authorList>
    </citation>
    <scope>IDENTIFICATION</scope>
    <source>
        <strain evidence="3">cv. Jemalong A17</strain>
    </source>
</reference>
<feature type="region of interest" description="Disordered" evidence="1">
    <location>
        <begin position="1"/>
        <end position="20"/>
    </location>
</feature>
<evidence type="ECO:0000313" key="4">
    <source>
        <dbReference type="Proteomes" id="UP000002051"/>
    </source>
</evidence>
<dbReference type="HOGENOM" id="CLU_2124797_0_0_1"/>
<proteinExistence type="predicted"/>
<gene>
    <name evidence="2" type="ordered locus">MTR_8g102375</name>
</gene>
<sequence>MDFNEPSNNNSYPNSRITAPPKLKLKNSRFWLHGKFDDVGGGGGDGIRSRVGVGVGEGNKNGVKESLQVKMLSQQGYVPARWRHIIVKSLITCHGRFRRIGNYTTLQKFGSPET</sequence>
<evidence type="ECO:0000313" key="3">
    <source>
        <dbReference type="EnsemblPlants" id="KEH21330"/>
    </source>
</evidence>
<feature type="compositionally biased region" description="Low complexity" evidence="1">
    <location>
        <begin position="1"/>
        <end position="15"/>
    </location>
</feature>
<protein>
    <submittedName>
        <fullName evidence="2 3">Uncharacterized protein</fullName>
    </submittedName>
</protein>